<evidence type="ECO:0000256" key="5">
    <source>
        <dbReference type="ARBA" id="ARBA00022989"/>
    </source>
</evidence>
<comment type="similarity">
    <text evidence="2">Belongs to the ABC-4 integral membrane protein family. LolC/E subfamily.</text>
</comment>
<reference evidence="11" key="1">
    <citation type="submission" date="2005-08" db="EMBL/GenBank/DDBJ databases">
        <title>Complete sequence of chromosome 1 of Nitrosospira multiformis ATCC 25196.</title>
        <authorList>
            <person name="Copeland A."/>
            <person name="Lucas S."/>
            <person name="Lapidus A."/>
            <person name="Barry K."/>
            <person name="Detter J.C."/>
            <person name="Glavina T."/>
            <person name="Hammon N."/>
            <person name="Israni S."/>
            <person name="Pitluck S."/>
            <person name="Chain P."/>
            <person name="Malfatti S."/>
            <person name="Shin M."/>
            <person name="Vergez L."/>
            <person name="Schmutz J."/>
            <person name="Larimer F."/>
            <person name="Land M."/>
            <person name="Hauser L."/>
            <person name="Kyrpides N."/>
            <person name="Lykidis A."/>
            <person name="Richardson P."/>
        </authorList>
    </citation>
    <scope>NUCLEOTIDE SEQUENCE [LARGE SCALE GENOMIC DNA]</scope>
    <source>
        <strain evidence="11">ATCC 25196 / NCIMB 11849 / C 71</strain>
    </source>
</reference>
<evidence type="ECO:0000256" key="4">
    <source>
        <dbReference type="ARBA" id="ARBA00022692"/>
    </source>
</evidence>
<evidence type="ECO:0000313" key="10">
    <source>
        <dbReference type="EMBL" id="ABB73678.1"/>
    </source>
</evidence>
<keyword evidence="6 7" id="KW-0472">Membrane</keyword>
<evidence type="ECO:0000259" key="9">
    <source>
        <dbReference type="Pfam" id="PF12704"/>
    </source>
</evidence>
<keyword evidence="4 7" id="KW-0812">Transmembrane</keyword>
<name>Q2YC43_NITMU</name>
<feature type="transmembrane region" description="Helical" evidence="7">
    <location>
        <begin position="278"/>
        <end position="297"/>
    </location>
</feature>
<evidence type="ECO:0000256" key="3">
    <source>
        <dbReference type="ARBA" id="ARBA00022475"/>
    </source>
</evidence>
<dbReference type="PANTHER" id="PTHR30489:SF0">
    <property type="entry name" value="LIPOPROTEIN-RELEASING SYSTEM TRANSMEMBRANE PROTEIN LOLE"/>
    <property type="match status" value="1"/>
</dbReference>
<reference evidence="10 11" key="2">
    <citation type="journal article" date="2008" name="Appl. Environ. Microbiol.">
        <title>Complete genome sequence of Nitrosospira multiformis, an ammonia-oxidizing bacterium from the soil environment.</title>
        <authorList>
            <person name="Norton J.M."/>
            <person name="Klotz M.G."/>
            <person name="Stein L.Y."/>
            <person name="Arp D.J."/>
            <person name="Bottomley P.J."/>
            <person name="Chain P.S."/>
            <person name="Hauser L.J."/>
            <person name="Land M.L."/>
            <person name="Larimer F.W."/>
            <person name="Shin M.W."/>
            <person name="Starkenburg S.R."/>
        </authorList>
    </citation>
    <scope>NUCLEOTIDE SEQUENCE [LARGE SCALE GENOMIC DNA]</scope>
    <source>
        <strain evidence="11">ATCC 25196 / NCIMB 11849 / C 71</strain>
    </source>
</reference>
<dbReference type="STRING" id="323848.Nmul_A0370"/>
<dbReference type="HOGENOM" id="CLU_000604_8_6_4"/>
<dbReference type="GO" id="GO:0098797">
    <property type="term" value="C:plasma membrane protein complex"/>
    <property type="evidence" value="ECO:0007669"/>
    <property type="project" value="TreeGrafter"/>
</dbReference>
<feature type="domain" description="MacB-like periplasmic core" evidence="9">
    <location>
        <begin position="22"/>
        <end position="243"/>
    </location>
</feature>
<feature type="domain" description="ABC3 transporter permease C-terminal" evidence="8">
    <location>
        <begin position="278"/>
        <end position="401"/>
    </location>
</feature>
<accession>Q2YC43</accession>
<comment type="subcellular location">
    <subcellularLocation>
        <location evidence="1">Cell membrane</location>
        <topology evidence="1">Multi-pass membrane protein</topology>
    </subcellularLocation>
</comment>
<proteinExistence type="inferred from homology"/>
<gene>
    <name evidence="10" type="ordered locus">Nmul_A0370</name>
</gene>
<dbReference type="Pfam" id="PF02687">
    <property type="entry name" value="FtsX"/>
    <property type="match status" value="1"/>
</dbReference>
<dbReference type="RefSeq" id="WP_011379732.1">
    <property type="nucleotide sequence ID" value="NC_007614.1"/>
</dbReference>
<dbReference type="GO" id="GO:0044874">
    <property type="term" value="P:lipoprotein localization to outer membrane"/>
    <property type="evidence" value="ECO:0007669"/>
    <property type="project" value="TreeGrafter"/>
</dbReference>
<dbReference type="PANTHER" id="PTHR30489">
    <property type="entry name" value="LIPOPROTEIN-RELEASING SYSTEM TRANSMEMBRANE PROTEIN LOLE"/>
    <property type="match status" value="1"/>
</dbReference>
<dbReference type="InterPro" id="IPR025857">
    <property type="entry name" value="MacB_PCD"/>
</dbReference>
<keyword evidence="3" id="KW-1003">Cell membrane</keyword>
<dbReference type="Proteomes" id="UP000002718">
    <property type="component" value="Chromosome"/>
</dbReference>
<evidence type="ECO:0000259" key="8">
    <source>
        <dbReference type="Pfam" id="PF02687"/>
    </source>
</evidence>
<dbReference type="eggNOG" id="COG4591">
    <property type="taxonomic scope" value="Bacteria"/>
</dbReference>
<feature type="transmembrane region" description="Helical" evidence="7">
    <location>
        <begin position="23"/>
        <end position="48"/>
    </location>
</feature>
<dbReference type="Pfam" id="PF12704">
    <property type="entry name" value="MacB_PCD"/>
    <property type="match status" value="1"/>
</dbReference>
<keyword evidence="11" id="KW-1185">Reference proteome</keyword>
<evidence type="ECO:0000256" key="7">
    <source>
        <dbReference type="SAM" id="Phobius"/>
    </source>
</evidence>
<dbReference type="InterPro" id="IPR003838">
    <property type="entry name" value="ABC3_permease_C"/>
</dbReference>
<keyword evidence="5 7" id="KW-1133">Transmembrane helix</keyword>
<feature type="transmembrane region" description="Helical" evidence="7">
    <location>
        <begin position="371"/>
        <end position="391"/>
    </location>
</feature>
<protein>
    <recommendedName>
        <fullName evidence="12">ABC transport system permease protein</fullName>
    </recommendedName>
</protein>
<evidence type="ECO:0000313" key="11">
    <source>
        <dbReference type="Proteomes" id="UP000002718"/>
    </source>
</evidence>
<organism evidence="10 11">
    <name type="scientific">Nitrosospira multiformis (strain ATCC 25196 / NCIMB 11849 / C 71)</name>
    <dbReference type="NCBI Taxonomy" id="323848"/>
    <lineage>
        <taxon>Bacteria</taxon>
        <taxon>Pseudomonadati</taxon>
        <taxon>Pseudomonadota</taxon>
        <taxon>Betaproteobacteria</taxon>
        <taxon>Nitrosomonadales</taxon>
        <taxon>Nitrosomonadaceae</taxon>
        <taxon>Nitrosospira</taxon>
    </lineage>
</organism>
<feature type="transmembrane region" description="Helical" evidence="7">
    <location>
        <begin position="325"/>
        <end position="351"/>
    </location>
</feature>
<evidence type="ECO:0000256" key="1">
    <source>
        <dbReference type="ARBA" id="ARBA00004651"/>
    </source>
</evidence>
<evidence type="ECO:0000256" key="2">
    <source>
        <dbReference type="ARBA" id="ARBA00005236"/>
    </source>
</evidence>
<evidence type="ECO:0008006" key="12">
    <source>
        <dbReference type="Google" id="ProtNLM"/>
    </source>
</evidence>
<dbReference type="AlphaFoldDB" id="Q2YC43"/>
<evidence type="ECO:0000256" key="6">
    <source>
        <dbReference type="ARBA" id="ARBA00023136"/>
    </source>
</evidence>
<dbReference type="KEGG" id="nmu:Nmul_A0370"/>
<dbReference type="EMBL" id="CP000103">
    <property type="protein sequence ID" value="ABB73678.1"/>
    <property type="molecule type" value="Genomic_DNA"/>
</dbReference>
<dbReference type="InterPro" id="IPR051447">
    <property type="entry name" value="Lipoprotein-release_system"/>
</dbReference>
<sequence>MDRIRLDFLLAFRNMVRHKRRSAIAVGAVTFGIIALILAAGFIEWIFWGMQEATIQSQLGHIQISRPGYQEAGKADPYAYLLPDAIPELEPANGPAQIKTIIPRLSFGGLISHGDATLSFVGEGVIPEEKAILSGSVEISAGENLSVDAPKGIILGVGLGRNLNVNIGDKVVLLASTASRGVNAVEVTVRGLFSTVNKSYDDIALRMPIETARQLLRVKGSHVWVVLLNDTAKTDTVLQRLRDSLQKSDFEVVPWYVLADFYNKTVALFTKQIHGLKLIIAFIILLAILNAMTMSVMERIGEIGTDMALGARRIDVLRRFLSEGILLGGFGGLLGVTIGVALAAMISSIGIPMPPPPGTTRGYTGEILVTWNIAFESLLLAIGATLTASIYPAWKASRMQIVDALRHNR</sequence>